<dbReference type="Gene3D" id="2.40.50.140">
    <property type="entry name" value="Nucleic acid-binding proteins"/>
    <property type="match status" value="1"/>
</dbReference>
<evidence type="ECO:0000313" key="9">
    <source>
        <dbReference type="EMBL" id="QMV71999.1"/>
    </source>
</evidence>
<evidence type="ECO:0000256" key="1">
    <source>
        <dbReference type="ARBA" id="ARBA00022448"/>
    </source>
</evidence>
<gene>
    <name evidence="7" type="primary">potA</name>
    <name evidence="9" type="ORF">HS961_03655</name>
</gene>
<keyword evidence="5 7" id="KW-1278">Translocase</keyword>
<proteinExistence type="inferred from homology"/>
<dbReference type="InterPro" id="IPR027417">
    <property type="entry name" value="P-loop_NTPase"/>
</dbReference>
<evidence type="ECO:0000256" key="5">
    <source>
        <dbReference type="ARBA" id="ARBA00022967"/>
    </source>
</evidence>
<dbReference type="RefSeq" id="WP_182326425.1">
    <property type="nucleotide sequence ID" value="NZ_CP058554.1"/>
</dbReference>
<dbReference type="Gene3D" id="2.40.50.100">
    <property type="match status" value="1"/>
</dbReference>
<keyword evidence="2 7" id="KW-1003">Cell membrane</keyword>
<dbReference type="NCBIfam" id="TIGR01187">
    <property type="entry name" value="potA"/>
    <property type="match status" value="1"/>
</dbReference>
<dbReference type="SMART" id="SM00382">
    <property type="entry name" value="AAA"/>
    <property type="match status" value="1"/>
</dbReference>
<dbReference type="SUPFAM" id="SSF52540">
    <property type="entry name" value="P-loop containing nucleoside triphosphate hydrolases"/>
    <property type="match status" value="1"/>
</dbReference>
<evidence type="ECO:0000256" key="3">
    <source>
        <dbReference type="ARBA" id="ARBA00022741"/>
    </source>
</evidence>
<dbReference type="GO" id="GO:0015697">
    <property type="term" value="P:quaternary ammonium group transport"/>
    <property type="evidence" value="ECO:0007669"/>
    <property type="project" value="UniProtKB-ARBA"/>
</dbReference>
<comment type="catalytic activity">
    <reaction evidence="7">
        <text>ATP + H2O + polyamine-[polyamine-binding protein]Side 1 = ADP + phosphate + polyamineSide 2 + [polyamine-binding protein]Side 1.</text>
        <dbReference type="EC" id="7.6.2.11"/>
    </reaction>
</comment>
<dbReference type="PANTHER" id="PTHR42781">
    <property type="entry name" value="SPERMIDINE/PUTRESCINE IMPORT ATP-BINDING PROTEIN POTA"/>
    <property type="match status" value="1"/>
</dbReference>
<dbReference type="InterPro" id="IPR012340">
    <property type="entry name" value="NA-bd_OB-fold"/>
</dbReference>
<dbReference type="KEGG" id="cpis:HS961_03655"/>
<dbReference type="Pfam" id="PF08402">
    <property type="entry name" value="TOBE_2"/>
    <property type="match status" value="1"/>
</dbReference>
<dbReference type="InterPro" id="IPR005893">
    <property type="entry name" value="PotA-like"/>
</dbReference>
<reference evidence="9 10" key="1">
    <citation type="journal article" date="2020" name="G3 (Bethesda)">
        <title>CeMbio - The Caenorhabditis elegans Microbiome Resource.</title>
        <authorList>
            <person name="Dirksen P."/>
            <person name="Assie A."/>
            <person name="Zimmermann J."/>
            <person name="Zhang F."/>
            <person name="Tietje A.M."/>
            <person name="Marsh S.A."/>
            <person name="Felix M.A."/>
            <person name="Shapira M."/>
            <person name="Kaleta C."/>
            <person name="Schulenburg H."/>
            <person name="Samuel B."/>
        </authorList>
    </citation>
    <scope>NUCLEOTIDE SEQUENCE [LARGE SCALE GENOMIC DNA]</scope>
    <source>
        <strain evidence="9 10">BIGb0172</strain>
    </source>
</reference>
<evidence type="ECO:0000256" key="6">
    <source>
        <dbReference type="ARBA" id="ARBA00023136"/>
    </source>
</evidence>
<dbReference type="SUPFAM" id="SSF50331">
    <property type="entry name" value="MOP-like"/>
    <property type="match status" value="1"/>
</dbReference>
<dbReference type="InterPro" id="IPR003439">
    <property type="entry name" value="ABC_transporter-like_ATP-bd"/>
</dbReference>
<evidence type="ECO:0000313" key="10">
    <source>
        <dbReference type="Proteomes" id="UP000515240"/>
    </source>
</evidence>
<dbReference type="InterPro" id="IPR013611">
    <property type="entry name" value="Transp-assoc_OB_typ2"/>
</dbReference>
<comment type="subunit">
    <text evidence="7">The complex is composed of two ATP-binding proteins (PotA), two transmembrane proteins (PotB and PotC) and a solute-binding protein (PotD).</text>
</comment>
<name>A0A7G5EDC4_9BURK</name>
<dbReference type="InterPro" id="IPR003593">
    <property type="entry name" value="AAA+_ATPase"/>
</dbReference>
<dbReference type="Proteomes" id="UP000515240">
    <property type="component" value="Chromosome"/>
</dbReference>
<keyword evidence="1 7" id="KW-0813">Transport</keyword>
<dbReference type="PROSITE" id="PS50893">
    <property type="entry name" value="ABC_TRANSPORTER_2"/>
    <property type="match status" value="1"/>
</dbReference>
<dbReference type="PANTHER" id="PTHR42781:SF4">
    <property type="entry name" value="SPERMIDINE_PUTRESCINE IMPORT ATP-BINDING PROTEIN POTA"/>
    <property type="match status" value="1"/>
</dbReference>
<feature type="domain" description="ABC transporter" evidence="8">
    <location>
        <begin position="4"/>
        <end position="234"/>
    </location>
</feature>
<dbReference type="GO" id="GO:0043190">
    <property type="term" value="C:ATP-binding cassette (ABC) transporter complex"/>
    <property type="evidence" value="ECO:0007669"/>
    <property type="project" value="InterPro"/>
</dbReference>
<dbReference type="GO" id="GO:0015417">
    <property type="term" value="F:ABC-type polyamine transporter activity"/>
    <property type="evidence" value="ECO:0007669"/>
    <property type="project" value="UniProtKB-EC"/>
</dbReference>
<comment type="function">
    <text evidence="7">Part of the ABC transporter complex PotABCD involved in spermidine/putrescine import. Responsible for energy coupling to the transport system.</text>
</comment>
<dbReference type="AlphaFoldDB" id="A0A7G5EDC4"/>
<evidence type="ECO:0000259" key="8">
    <source>
        <dbReference type="PROSITE" id="PS50893"/>
    </source>
</evidence>
<comment type="similarity">
    <text evidence="7">Belongs to the ABC transporter superfamily. Spermidine/putrescine importer (TC 3.A.1.11.1) family.</text>
</comment>
<evidence type="ECO:0000256" key="4">
    <source>
        <dbReference type="ARBA" id="ARBA00022840"/>
    </source>
</evidence>
<keyword evidence="6 7" id="KW-0472">Membrane</keyword>
<accession>A0A7G5EDC4</accession>
<keyword evidence="4 7" id="KW-0067">ATP-binding</keyword>
<dbReference type="GO" id="GO:0005524">
    <property type="term" value="F:ATP binding"/>
    <property type="evidence" value="ECO:0007669"/>
    <property type="project" value="UniProtKB-KW"/>
</dbReference>
<dbReference type="EC" id="7.6.2.11" evidence="7"/>
<dbReference type="PROSITE" id="PS00211">
    <property type="entry name" value="ABC_TRANSPORTER_1"/>
    <property type="match status" value="1"/>
</dbReference>
<keyword evidence="10" id="KW-1185">Reference proteome</keyword>
<dbReference type="Pfam" id="PF00005">
    <property type="entry name" value="ABC_tran"/>
    <property type="match status" value="1"/>
</dbReference>
<dbReference type="Gene3D" id="3.40.50.300">
    <property type="entry name" value="P-loop containing nucleotide triphosphate hydrolases"/>
    <property type="match status" value="1"/>
</dbReference>
<evidence type="ECO:0000256" key="7">
    <source>
        <dbReference type="RuleBase" id="RU364083"/>
    </source>
</evidence>
<dbReference type="InterPro" id="IPR050093">
    <property type="entry name" value="ABC_SmlMolc_Importer"/>
</dbReference>
<protein>
    <recommendedName>
        <fullName evidence="7">Spermidine/putrescine import ATP-binding protein PotA</fullName>
        <ecNumber evidence="7">7.6.2.11</ecNumber>
    </recommendedName>
</protein>
<dbReference type="FunFam" id="3.40.50.300:FF:000425">
    <property type="entry name" value="Probable ABC transporter, ATP-binding subunit"/>
    <property type="match status" value="1"/>
</dbReference>
<organism evidence="9 10">
    <name type="scientific">Comamonas piscis</name>
    <dbReference type="NCBI Taxonomy" id="1562974"/>
    <lineage>
        <taxon>Bacteria</taxon>
        <taxon>Pseudomonadati</taxon>
        <taxon>Pseudomonadota</taxon>
        <taxon>Betaproteobacteria</taxon>
        <taxon>Burkholderiales</taxon>
        <taxon>Comamonadaceae</taxon>
        <taxon>Comamonas</taxon>
    </lineage>
</organism>
<dbReference type="InterPro" id="IPR017871">
    <property type="entry name" value="ABC_transporter-like_CS"/>
</dbReference>
<sequence>MSFLRLHNVSKQYGPNRVVSQFNLEVQKGEFVSLLGPSGCGKTTSLQMIAGFVDVTEGRIELDGKDITHAKANARGLGIVFQTYALFPHMTVRENVEFGLEMRKVAQPERSERASEALALVHLGPYADRYPRELSGGQRQRVALARALVIKPPVLLLDEPLSNLDAKLREEMQFELREIQRKVGTTTIMVTHDQSEAMSISDRVVVMEAGRITQVDTPHTVYEHPHNAFISTFVGKANLLQATVHAQGDQWLAHVGDVQMAVQDVPAAAASHGTRLLLGLRPEKIQLSATSAGRTQGTVRERFFLGNLWLYTVECPLGSITVTAANDGDAPHQVGSQVGIDWSDRNVRLIAGDGVAA</sequence>
<keyword evidence="3 7" id="KW-0547">Nucleotide-binding</keyword>
<dbReference type="GO" id="GO:0016887">
    <property type="term" value="F:ATP hydrolysis activity"/>
    <property type="evidence" value="ECO:0007669"/>
    <property type="project" value="InterPro"/>
</dbReference>
<evidence type="ECO:0000256" key="2">
    <source>
        <dbReference type="ARBA" id="ARBA00022475"/>
    </source>
</evidence>
<dbReference type="InterPro" id="IPR008995">
    <property type="entry name" value="Mo/tungstate-bd_C_term_dom"/>
</dbReference>
<dbReference type="EMBL" id="CP058554">
    <property type="protein sequence ID" value="QMV71999.1"/>
    <property type="molecule type" value="Genomic_DNA"/>
</dbReference>